<sequence>MLEMLRDKRTLALMLVAPLLILTLLYYLFQGVGTTSADLGVRSVDSRLAAALASDELTVHTVSTSGKDANTSAERIIRDDGYAGLLEQHGSTLTLTLAGDDISKNALIEQRLHAAQVTLQAKAAETTIAAQTQALTAMQQQLANLTSMLTAANIPLAAPMPAASAQPSTPAIPSTSSAPPKTAPATVSVHYLYGTKDSTFFTNLLPVLMAFVVFFFVFIISGMALLHERTTGTLYRLLATPITFREILGGYLAGYGLFAVIQTCLIMLFAIQVFKIQILGSLWLVMLISILIALTALALGLLISAFAKTEFQMMQFIPVVIIPQIFFSGLISVDSMPRWLQVIAHIMPLYWGATSMSDVIERGSGFIDVAPHLMVLVGFLLAFFVLNMLTMRTLRRSGTMGAPLHRQHTPHASVESRSSSATSASSASSASNASFAPAER</sequence>
<comment type="caution">
    <text evidence="11">The sequence shown here is derived from an EMBL/GenBank/DDBJ whole genome shotgun (WGS) entry which is preliminary data.</text>
</comment>
<evidence type="ECO:0000313" key="12">
    <source>
        <dbReference type="Proteomes" id="UP000029055"/>
    </source>
</evidence>
<evidence type="ECO:0000256" key="4">
    <source>
        <dbReference type="ARBA" id="ARBA00022475"/>
    </source>
</evidence>
<dbReference type="InterPro" id="IPR013525">
    <property type="entry name" value="ABC2_TM"/>
</dbReference>
<evidence type="ECO:0000256" key="2">
    <source>
        <dbReference type="ARBA" id="ARBA00007783"/>
    </source>
</evidence>
<feature type="region of interest" description="Disordered" evidence="8">
    <location>
        <begin position="401"/>
        <end position="440"/>
    </location>
</feature>
<dbReference type="eggNOG" id="COG0842">
    <property type="taxonomic scope" value="Bacteria"/>
</dbReference>
<dbReference type="PANTHER" id="PTHR30294:SF38">
    <property type="entry name" value="TRANSPORT PERMEASE PROTEIN"/>
    <property type="match status" value="1"/>
</dbReference>
<organism evidence="11 12">
    <name type="scientific">Bifidobacterium subtile</name>
    <dbReference type="NCBI Taxonomy" id="77635"/>
    <lineage>
        <taxon>Bacteria</taxon>
        <taxon>Bacillati</taxon>
        <taxon>Actinomycetota</taxon>
        <taxon>Actinomycetes</taxon>
        <taxon>Bifidobacteriales</taxon>
        <taxon>Bifidobacteriaceae</taxon>
        <taxon>Bifidobacterium</taxon>
    </lineage>
</organism>
<feature type="transmembrane region" description="Helical" evidence="9">
    <location>
        <begin position="204"/>
        <end position="226"/>
    </location>
</feature>
<keyword evidence="5 9" id="KW-0812">Transmembrane</keyword>
<evidence type="ECO:0000256" key="8">
    <source>
        <dbReference type="SAM" id="MobiDB-lite"/>
    </source>
</evidence>
<name>A0A087E5I5_9BIFI</name>
<gene>
    <name evidence="11" type="ORF">BISU_0964</name>
</gene>
<evidence type="ECO:0000256" key="6">
    <source>
        <dbReference type="ARBA" id="ARBA00022989"/>
    </source>
</evidence>
<evidence type="ECO:0000259" key="10">
    <source>
        <dbReference type="PROSITE" id="PS51012"/>
    </source>
</evidence>
<evidence type="ECO:0000256" key="5">
    <source>
        <dbReference type="ARBA" id="ARBA00022692"/>
    </source>
</evidence>
<protein>
    <submittedName>
        <fullName evidence="11">ABC transporter permease</fullName>
    </submittedName>
</protein>
<dbReference type="PANTHER" id="PTHR30294">
    <property type="entry name" value="MEMBRANE COMPONENT OF ABC TRANSPORTER YHHJ-RELATED"/>
    <property type="match status" value="1"/>
</dbReference>
<dbReference type="PROSITE" id="PS51012">
    <property type="entry name" value="ABC_TM2"/>
    <property type="match status" value="1"/>
</dbReference>
<proteinExistence type="inferred from homology"/>
<dbReference type="InterPro" id="IPR047817">
    <property type="entry name" value="ABC2_TM_bact-type"/>
</dbReference>
<dbReference type="AlphaFoldDB" id="A0A087E5I5"/>
<accession>A0A087E5I5</accession>
<evidence type="ECO:0000256" key="3">
    <source>
        <dbReference type="ARBA" id="ARBA00022448"/>
    </source>
</evidence>
<feature type="transmembrane region" description="Helical" evidence="9">
    <location>
        <begin position="369"/>
        <end position="390"/>
    </location>
</feature>
<keyword evidence="7 9" id="KW-0472">Membrane</keyword>
<keyword evidence="3" id="KW-0813">Transport</keyword>
<evidence type="ECO:0000256" key="7">
    <source>
        <dbReference type="ARBA" id="ARBA00023136"/>
    </source>
</evidence>
<keyword evidence="4" id="KW-1003">Cell membrane</keyword>
<dbReference type="Proteomes" id="UP000029055">
    <property type="component" value="Unassembled WGS sequence"/>
</dbReference>
<dbReference type="RefSeq" id="WP_202805570.1">
    <property type="nucleotide sequence ID" value="NZ_CP062939.1"/>
</dbReference>
<dbReference type="EMBL" id="JGZR01000007">
    <property type="protein sequence ID" value="KFJ03036.1"/>
    <property type="molecule type" value="Genomic_DNA"/>
</dbReference>
<feature type="transmembrane region" description="Helical" evidence="9">
    <location>
        <begin position="283"/>
        <end position="304"/>
    </location>
</feature>
<feature type="compositionally biased region" description="Low complexity" evidence="8">
    <location>
        <begin position="412"/>
        <end position="440"/>
    </location>
</feature>
<comment type="subcellular location">
    <subcellularLocation>
        <location evidence="1">Cell membrane</location>
        <topology evidence="1">Multi-pass membrane protein</topology>
    </subcellularLocation>
</comment>
<keyword evidence="6 9" id="KW-1133">Transmembrane helix</keyword>
<evidence type="ECO:0000256" key="1">
    <source>
        <dbReference type="ARBA" id="ARBA00004651"/>
    </source>
</evidence>
<dbReference type="GO" id="GO:0140359">
    <property type="term" value="F:ABC-type transporter activity"/>
    <property type="evidence" value="ECO:0007669"/>
    <property type="project" value="InterPro"/>
</dbReference>
<dbReference type="STRING" id="77635.BISU_0964"/>
<feature type="transmembrane region" description="Helical" evidence="9">
    <location>
        <begin position="247"/>
        <end position="271"/>
    </location>
</feature>
<feature type="domain" description="ABC transmembrane type-2" evidence="10">
    <location>
        <begin position="169"/>
        <end position="394"/>
    </location>
</feature>
<comment type="similarity">
    <text evidence="2">Belongs to the ABC-2 integral membrane protein family.</text>
</comment>
<dbReference type="Pfam" id="PF12698">
    <property type="entry name" value="ABC2_membrane_3"/>
    <property type="match status" value="1"/>
</dbReference>
<keyword evidence="12" id="KW-1185">Reference proteome</keyword>
<evidence type="ECO:0000313" key="11">
    <source>
        <dbReference type="EMBL" id="KFJ03036.1"/>
    </source>
</evidence>
<feature type="transmembrane region" description="Helical" evidence="9">
    <location>
        <begin position="316"/>
        <end position="333"/>
    </location>
</feature>
<dbReference type="GO" id="GO:0005886">
    <property type="term" value="C:plasma membrane"/>
    <property type="evidence" value="ECO:0007669"/>
    <property type="project" value="UniProtKB-SubCell"/>
</dbReference>
<reference evidence="11 12" key="1">
    <citation type="submission" date="2014-03" db="EMBL/GenBank/DDBJ databases">
        <title>Genomics of Bifidobacteria.</title>
        <authorList>
            <person name="Ventura M."/>
            <person name="Milani C."/>
            <person name="Lugli G.A."/>
        </authorList>
    </citation>
    <scope>NUCLEOTIDE SEQUENCE [LARGE SCALE GENOMIC DNA]</scope>
    <source>
        <strain evidence="11 12">LMG 11597</strain>
    </source>
</reference>
<evidence type="ECO:0000256" key="9">
    <source>
        <dbReference type="SAM" id="Phobius"/>
    </source>
</evidence>
<feature type="transmembrane region" description="Helical" evidence="9">
    <location>
        <begin position="12"/>
        <end position="29"/>
    </location>
</feature>
<dbReference type="InterPro" id="IPR051449">
    <property type="entry name" value="ABC-2_transporter_component"/>
</dbReference>